<evidence type="ECO:0000313" key="2">
    <source>
        <dbReference type="EMBL" id="CAL8131844.1"/>
    </source>
</evidence>
<protein>
    <submittedName>
        <fullName evidence="2">Uncharacterized protein</fullName>
    </submittedName>
</protein>
<gene>
    <name evidence="2" type="ORF">ODALV1_LOCUS24352</name>
</gene>
<keyword evidence="3" id="KW-1185">Reference proteome</keyword>
<dbReference type="Proteomes" id="UP001642540">
    <property type="component" value="Unassembled WGS sequence"/>
</dbReference>
<evidence type="ECO:0000256" key="1">
    <source>
        <dbReference type="SAM" id="MobiDB-lite"/>
    </source>
</evidence>
<name>A0ABP1RNR8_9HEXA</name>
<evidence type="ECO:0000313" key="3">
    <source>
        <dbReference type="Proteomes" id="UP001642540"/>
    </source>
</evidence>
<feature type="region of interest" description="Disordered" evidence="1">
    <location>
        <begin position="1"/>
        <end position="31"/>
    </location>
</feature>
<dbReference type="EMBL" id="CAXLJM020000090">
    <property type="protein sequence ID" value="CAL8131844.1"/>
    <property type="molecule type" value="Genomic_DNA"/>
</dbReference>
<reference evidence="2 3" key="1">
    <citation type="submission" date="2024-08" db="EMBL/GenBank/DDBJ databases">
        <authorList>
            <person name="Cucini C."/>
            <person name="Frati F."/>
        </authorList>
    </citation>
    <scope>NUCLEOTIDE SEQUENCE [LARGE SCALE GENOMIC DNA]</scope>
</reference>
<accession>A0ABP1RNR8</accession>
<sequence length="128" mass="13836">MSKHENAELPVAGHHAIANSGHATSNAGEARDDDAAASFFVSQDNVQEWNGSQFDKTTPFKCKFAPCSKEADASETKLESKKIESPPVKQQTGVGINCRPVQPVLLRPREGEIALKETRPKCSAAMET</sequence>
<feature type="region of interest" description="Disordered" evidence="1">
    <location>
        <begin position="73"/>
        <end position="94"/>
    </location>
</feature>
<organism evidence="2 3">
    <name type="scientific">Orchesella dallaii</name>
    <dbReference type="NCBI Taxonomy" id="48710"/>
    <lineage>
        <taxon>Eukaryota</taxon>
        <taxon>Metazoa</taxon>
        <taxon>Ecdysozoa</taxon>
        <taxon>Arthropoda</taxon>
        <taxon>Hexapoda</taxon>
        <taxon>Collembola</taxon>
        <taxon>Entomobryomorpha</taxon>
        <taxon>Entomobryoidea</taxon>
        <taxon>Orchesellidae</taxon>
        <taxon>Orchesellinae</taxon>
        <taxon>Orchesella</taxon>
    </lineage>
</organism>
<feature type="compositionally biased region" description="Basic and acidic residues" evidence="1">
    <location>
        <begin position="73"/>
        <end position="84"/>
    </location>
</feature>
<proteinExistence type="predicted"/>
<comment type="caution">
    <text evidence="2">The sequence shown here is derived from an EMBL/GenBank/DDBJ whole genome shotgun (WGS) entry which is preliminary data.</text>
</comment>